<organism evidence="1">
    <name type="scientific">Spodoptera frugiperda</name>
    <name type="common">Fall armyworm</name>
    <dbReference type="NCBI Taxonomy" id="7108"/>
    <lineage>
        <taxon>Eukaryota</taxon>
        <taxon>Metazoa</taxon>
        <taxon>Ecdysozoa</taxon>
        <taxon>Arthropoda</taxon>
        <taxon>Hexapoda</taxon>
        <taxon>Insecta</taxon>
        <taxon>Pterygota</taxon>
        <taxon>Neoptera</taxon>
        <taxon>Endopterygota</taxon>
        <taxon>Lepidoptera</taxon>
        <taxon>Glossata</taxon>
        <taxon>Ditrysia</taxon>
        <taxon>Noctuoidea</taxon>
        <taxon>Noctuidae</taxon>
        <taxon>Amphipyrinae</taxon>
        <taxon>Spodoptera</taxon>
    </lineage>
</organism>
<gene>
    <name evidence="1" type="ORF">SFRICE_007047</name>
</gene>
<accession>A0A2H1W1U3</accession>
<dbReference type="AlphaFoldDB" id="A0A2H1W1U3"/>
<reference evidence="1" key="1">
    <citation type="submission" date="2016-07" db="EMBL/GenBank/DDBJ databases">
        <authorList>
            <person name="Bretaudeau A."/>
        </authorList>
    </citation>
    <scope>NUCLEOTIDE SEQUENCE</scope>
    <source>
        <strain evidence="1">Rice</strain>
        <tissue evidence="1">Whole body</tissue>
    </source>
</reference>
<proteinExistence type="predicted"/>
<name>A0A2H1W1U3_SPOFR</name>
<protein>
    <submittedName>
        <fullName evidence="1">SFRICE_007047</fullName>
    </submittedName>
</protein>
<sequence length="111" mass="12319">MNDCLGSYNEINQKILLEEKKKTNCLVGRVFASATCNKETRVGRNFSVVERSLELCPVYGNRLTPYYMGLITQMVKSGCTLYSGITCRNVEVIGDEGCSSLMARGFTSLQT</sequence>
<dbReference type="EMBL" id="ODYU01005781">
    <property type="protein sequence ID" value="SOQ46997.1"/>
    <property type="molecule type" value="Genomic_DNA"/>
</dbReference>
<evidence type="ECO:0000313" key="1">
    <source>
        <dbReference type="EMBL" id="SOQ46997.1"/>
    </source>
</evidence>